<organism evidence="1 2">
    <name type="scientific">Mythimna loreyi</name>
    <dbReference type="NCBI Taxonomy" id="667449"/>
    <lineage>
        <taxon>Eukaryota</taxon>
        <taxon>Metazoa</taxon>
        <taxon>Ecdysozoa</taxon>
        <taxon>Arthropoda</taxon>
        <taxon>Hexapoda</taxon>
        <taxon>Insecta</taxon>
        <taxon>Pterygota</taxon>
        <taxon>Neoptera</taxon>
        <taxon>Endopterygota</taxon>
        <taxon>Lepidoptera</taxon>
        <taxon>Glossata</taxon>
        <taxon>Ditrysia</taxon>
        <taxon>Noctuoidea</taxon>
        <taxon>Noctuidae</taxon>
        <taxon>Noctuinae</taxon>
        <taxon>Hadenini</taxon>
        <taxon>Mythimna</taxon>
    </lineage>
</organism>
<evidence type="ECO:0000313" key="1">
    <source>
        <dbReference type="EMBL" id="KAJ8708035.1"/>
    </source>
</evidence>
<name>A0ACC2Q4D2_9NEOP</name>
<evidence type="ECO:0000313" key="2">
    <source>
        <dbReference type="Proteomes" id="UP001231649"/>
    </source>
</evidence>
<sequence>MLANLYQELGITHLLTYEVLQNFEDSPGFVPMEVEEQPFILESPLREREPSLQLVGQQTEPAASQTEPAASQTEPAASQTVQQPQQSAPRRRRRRRQQITEIDDQNTALRSATETLASIETVSAQATNRLAAAIEALAARLNEPIRIVLEDSRTSQMVNQMLILFTKA</sequence>
<reference evidence="1" key="1">
    <citation type="submission" date="2023-03" db="EMBL/GenBank/DDBJ databases">
        <title>Chromosome-level genomes of two armyworms, Mythimna separata and Mythimna loreyi, provide insights into the biosynthesis and reception of sex pheromones.</title>
        <authorList>
            <person name="Zhao H."/>
        </authorList>
    </citation>
    <scope>NUCLEOTIDE SEQUENCE</scope>
    <source>
        <strain evidence="1">BeijingLab</strain>
    </source>
</reference>
<keyword evidence="2" id="KW-1185">Reference proteome</keyword>
<accession>A0ACC2Q4D2</accession>
<dbReference type="Proteomes" id="UP001231649">
    <property type="component" value="Chromosome 26"/>
</dbReference>
<dbReference type="EMBL" id="CM056802">
    <property type="protein sequence ID" value="KAJ8708035.1"/>
    <property type="molecule type" value="Genomic_DNA"/>
</dbReference>
<gene>
    <name evidence="1" type="ORF">PYW08_010401</name>
</gene>
<comment type="caution">
    <text evidence="1">The sequence shown here is derived from an EMBL/GenBank/DDBJ whole genome shotgun (WGS) entry which is preliminary data.</text>
</comment>
<proteinExistence type="predicted"/>
<protein>
    <submittedName>
        <fullName evidence="1">Uncharacterized protein</fullName>
    </submittedName>
</protein>